<dbReference type="InterPro" id="IPR008936">
    <property type="entry name" value="Rho_GTPase_activation_prot"/>
</dbReference>
<organism evidence="1 2">
    <name type="scientific">Tritrichomonas musculus</name>
    <dbReference type="NCBI Taxonomy" id="1915356"/>
    <lineage>
        <taxon>Eukaryota</taxon>
        <taxon>Metamonada</taxon>
        <taxon>Parabasalia</taxon>
        <taxon>Tritrichomonadida</taxon>
        <taxon>Tritrichomonadidae</taxon>
        <taxon>Tritrichomonas</taxon>
    </lineage>
</organism>
<sequence length="637" mass="74217">MSSLPFKRIYGYNFQPQNDCDKLKIEISYPSKPEISDLYQKLIDICADPQSLLELLNNQISNHVRSGTPDHFVNFKLSQMLNPFFTILPFILSDRSLIAQAHDTRINVKKFLSQWQYFAFQSIFIYFTHILSSKIYIGEARQWLITTIFELLCQNKTVYSHSIVTRVRIKDKAFKDKLVLHAVIKPNHEITIYSHNTCVKKGILKYQSDADNLVHQIEEYTKDKLSYQARIVLLESDGDKITADSAEHFFSEGLTINHLIWACLATKENNFSYEAFYSIAKMIIGLDGQFLQIFYYSNPIEGLFKSLMKVAIFIHRHTFLLKTLIWAIFDEAKDLNKIFKSSFPPIKYLIAFVKEIIKPQTNCIVNQLIEYISAYQNDFDNLSTDDLLNDHQFKKGIIERFWDLLDEASLKLPKSLFDICFHLRIFSEMYSPDQNEKSYIYVKDLIFNESLIPLLIDFMRDLPKIYKDILNFVIKTVTMTTTLYKQNEYSLLGIDNFQKILVFISQSSELNISDIEMPTILEFINSVKNLIDCIKGSADYIRKITAPNDKKINISSSSSSSCIESTSITFSDPQLPILKKRRSSKHTTGTSILLKDSDTSTCHFQMFKEIPSNIIPWKYRIAHDIFYSYYYELKKNQ</sequence>
<dbReference type="SUPFAM" id="SSF48350">
    <property type="entry name" value="GTPase activation domain, GAP"/>
    <property type="match status" value="1"/>
</dbReference>
<accession>A0ABR2KHP8</accession>
<evidence type="ECO:0000313" key="1">
    <source>
        <dbReference type="EMBL" id="KAK8890473.1"/>
    </source>
</evidence>
<gene>
    <name evidence="1" type="ORF">M9Y10_035249</name>
</gene>
<comment type="caution">
    <text evidence="1">The sequence shown here is derived from an EMBL/GenBank/DDBJ whole genome shotgun (WGS) entry which is preliminary data.</text>
</comment>
<name>A0ABR2KHP8_9EUKA</name>
<dbReference type="Proteomes" id="UP001470230">
    <property type="component" value="Unassembled WGS sequence"/>
</dbReference>
<evidence type="ECO:0000313" key="2">
    <source>
        <dbReference type="Proteomes" id="UP001470230"/>
    </source>
</evidence>
<proteinExistence type="predicted"/>
<dbReference type="EMBL" id="JAPFFF010000005">
    <property type="protein sequence ID" value="KAK8890473.1"/>
    <property type="molecule type" value="Genomic_DNA"/>
</dbReference>
<protein>
    <submittedName>
        <fullName evidence="1">Uncharacterized protein</fullName>
    </submittedName>
</protein>
<reference evidence="1 2" key="1">
    <citation type="submission" date="2024-04" db="EMBL/GenBank/DDBJ databases">
        <title>Tritrichomonas musculus Genome.</title>
        <authorList>
            <person name="Alves-Ferreira E."/>
            <person name="Grigg M."/>
            <person name="Lorenzi H."/>
            <person name="Galac M."/>
        </authorList>
    </citation>
    <scope>NUCLEOTIDE SEQUENCE [LARGE SCALE GENOMIC DNA]</scope>
    <source>
        <strain evidence="1 2">EAF2021</strain>
    </source>
</reference>
<keyword evidence="2" id="KW-1185">Reference proteome</keyword>